<feature type="non-terminal residue" evidence="2">
    <location>
        <position position="59"/>
    </location>
</feature>
<keyword evidence="3" id="KW-1185">Reference proteome</keyword>
<gene>
    <name evidence="2" type="ORF">BOTBODRAFT_27855</name>
</gene>
<feature type="region of interest" description="Disordered" evidence="1">
    <location>
        <begin position="1"/>
        <end position="25"/>
    </location>
</feature>
<feature type="region of interest" description="Disordered" evidence="1">
    <location>
        <begin position="38"/>
        <end position="59"/>
    </location>
</feature>
<evidence type="ECO:0000313" key="2">
    <source>
        <dbReference type="EMBL" id="KDQ19271.1"/>
    </source>
</evidence>
<evidence type="ECO:0000313" key="3">
    <source>
        <dbReference type="Proteomes" id="UP000027195"/>
    </source>
</evidence>
<name>A0A067N670_BOTB1</name>
<feature type="compositionally biased region" description="Polar residues" evidence="1">
    <location>
        <begin position="7"/>
        <end position="25"/>
    </location>
</feature>
<dbReference type="InParanoid" id="A0A067N670"/>
<accession>A0A067N670</accession>
<evidence type="ECO:0000256" key="1">
    <source>
        <dbReference type="SAM" id="MobiDB-lite"/>
    </source>
</evidence>
<proteinExistence type="predicted"/>
<dbReference type="AlphaFoldDB" id="A0A067N670"/>
<dbReference type="EMBL" id="KL198019">
    <property type="protein sequence ID" value="KDQ19271.1"/>
    <property type="molecule type" value="Genomic_DNA"/>
</dbReference>
<reference evidence="3" key="1">
    <citation type="journal article" date="2014" name="Proc. Natl. Acad. Sci. U.S.A.">
        <title>Extensive sampling of basidiomycete genomes demonstrates inadequacy of the white-rot/brown-rot paradigm for wood decay fungi.</title>
        <authorList>
            <person name="Riley R."/>
            <person name="Salamov A.A."/>
            <person name="Brown D.W."/>
            <person name="Nagy L.G."/>
            <person name="Floudas D."/>
            <person name="Held B.W."/>
            <person name="Levasseur A."/>
            <person name="Lombard V."/>
            <person name="Morin E."/>
            <person name="Otillar R."/>
            <person name="Lindquist E.A."/>
            <person name="Sun H."/>
            <person name="LaButti K.M."/>
            <person name="Schmutz J."/>
            <person name="Jabbour D."/>
            <person name="Luo H."/>
            <person name="Baker S.E."/>
            <person name="Pisabarro A.G."/>
            <person name="Walton J.D."/>
            <person name="Blanchette R.A."/>
            <person name="Henrissat B."/>
            <person name="Martin F."/>
            <person name="Cullen D."/>
            <person name="Hibbett D.S."/>
            <person name="Grigoriev I.V."/>
        </authorList>
    </citation>
    <scope>NUCLEOTIDE SEQUENCE [LARGE SCALE GENOMIC DNA]</scope>
    <source>
        <strain evidence="3">FD-172 SS1</strain>
    </source>
</reference>
<feature type="compositionally biased region" description="Basic and acidic residues" evidence="1">
    <location>
        <begin position="48"/>
        <end position="59"/>
    </location>
</feature>
<dbReference type="Proteomes" id="UP000027195">
    <property type="component" value="Unassembled WGS sequence"/>
</dbReference>
<protein>
    <submittedName>
        <fullName evidence="2">Uncharacterized protein</fullName>
    </submittedName>
</protein>
<organism evidence="2 3">
    <name type="scientific">Botryobasidium botryosum (strain FD-172 SS1)</name>
    <dbReference type="NCBI Taxonomy" id="930990"/>
    <lineage>
        <taxon>Eukaryota</taxon>
        <taxon>Fungi</taxon>
        <taxon>Dikarya</taxon>
        <taxon>Basidiomycota</taxon>
        <taxon>Agaricomycotina</taxon>
        <taxon>Agaricomycetes</taxon>
        <taxon>Cantharellales</taxon>
        <taxon>Botryobasidiaceae</taxon>
        <taxon>Botryobasidium</taxon>
    </lineage>
</organism>
<dbReference type="HOGENOM" id="CLU_3055883_0_0_1"/>
<sequence length="59" mass="6400">MPCYRQVTDSRTSATPLSSSAQSGNTCSHLRLSMLQAGGRPVLQKGKRLGERRVLSTSH</sequence>